<feature type="region of interest" description="Disordered" evidence="1">
    <location>
        <begin position="1"/>
        <end position="59"/>
    </location>
</feature>
<protein>
    <submittedName>
        <fullName evidence="2">Uncharacterized protein</fullName>
    </submittedName>
</protein>
<reference evidence="2" key="5">
    <citation type="journal article" date="2002" name="Nature">
        <title>Analysis of the mouse transcriptome based on functional annotation of 60,770 full-length cDNAs.</title>
        <authorList>
            <consortium name="The FANTOM Consortium and the RIKEN Genome Exploration Research Group Phase I and II Team"/>
        </authorList>
    </citation>
    <scope>NUCLEOTIDE SEQUENCE</scope>
    <source>
        <strain evidence="2">C57BL/6J</strain>
        <tissue evidence="2">In vitro fertilized eggs</tissue>
    </source>
</reference>
<name>Q3UXF8_MOUSE</name>
<reference evidence="2" key="6">
    <citation type="submission" date="2004-03" db="EMBL/GenBank/DDBJ databases">
        <authorList>
            <person name="Arakawa T."/>
            <person name="Carninci P."/>
            <person name="Fukuda S."/>
            <person name="Hashizume W."/>
            <person name="Hayashida K."/>
            <person name="Hori F."/>
            <person name="Iida J."/>
            <person name="Imamura K."/>
            <person name="Imotani K."/>
            <person name="Itoh M."/>
            <person name="Kanagawa S."/>
            <person name="Kawai J."/>
            <person name="Kojima M."/>
            <person name="Konno H."/>
            <person name="Murata M."/>
            <person name="Nakamura M."/>
            <person name="Ninomiya N."/>
            <person name="Nishiyori H."/>
            <person name="Nomura K."/>
            <person name="Ohno M."/>
            <person name="Sakazume N."/>
            <person name="Sano H."/>
            <person name="Sasaki D."/>
            <person name="Shibata K."/>
            <person name="Shiraki T."/>
            <person name="Tagami M."/>
            <person name="Tagami Y."/>
            <person name="Waki K."/>
            <person name="Watahiki A."/>
            <person name="Muramatsu M."/>
            <person name="Hayashizaki Y."/>
        </authorList>
    </citation>
    <scope>NUCLEOTIDE SEQUENCE</scope>
    <source>
        <strain evidence="2">C57BL/6J</strain>
        <tissue evidence="2">In vitro fertilized eggs</tissue>
    </source>
</reference>
<dbReference type="AGR" id="MGI:2670984"/>
<reference evidence="2" key="1">
    <citation type="journal article" date="1999" name="Methods Enzymol.">
        <title>High-efficiency full-length cDNA cloning.</title>
        <authorList>
            <person name="Carninci P."/>
            <person name="Hayashizaki Y."/>
        </authorList>
    </citation>
    <scope>NUCLEOTIDE SEQUENCE</scope>
    <source>
        <strain evidence="2">C57BL/6J</strain>
        <tissue evidence="2">In vitro fertilized eggs</tissue>
    </source>
</reference>
<reference evidence="2" key="8">
    <citation type="journal article" date="2005" name="Science">
        <title>Antisense Transcription in the Mammalian Transcriptome.</title>
        <authorList>
            <consortium name="RIKEN Genome Exploration Research Group and Genome Science Group (Genome Network Project Core Group) and the FANTOM Consortium"/>
        </authorList>
    </citation>
    <scope>NUCLEOTIDE SEQUENCE</scope>
    <source>
        <strain evidence="2">C57BL/6J</strain>
        <tissue evidence="2">In vitro fertilized eggs</tissue>
    </source>
</reference>
<accession>Q3UXF8</accession>
<proteinExistence type="evidence at transcript level"/>
<feature type="compositionally biased region" description="Basic and acidic residues" evidence="1">
    <location>
        <begin position="15"/>
        <end position="27"/>
    </location>
</feature>
<sequence length="105" mass="11652">MTQHAHFQLETALQRAEDGVVKSRGEGGAEIMEMPLHTEKPFTVSRQQQHKPLNTLPGKCYDRATSVGEGMVGRGAGGGGGRKRRSLGWIIFRTLVYLEHFILFS</sequence>
<dbReference type="EMBL" id="AK135663">
    <property type="protein sequence ID" value="BAE22605.1"/>
    <property type="molecule type" value="mRNA"/>
</dbReference>
<reference evidence="2" key="4">
    <citation type="journal article" date="2001" name="Nature">
        <title>Functional annotation of a full-length mouse cDNA collection.</title>
        <authorList>
            <consortium name="The RIKEN Genome Exploration Research Group Phase II Team and the FANTOM Consortium"/>
        </authorList>
    </citation>
    <scope>NUCLEOTIDE SEQUENCE</scope>
    <source>
        <strain evidence="2">C57BL/6J</strain>
        <tissue evidence="2">In vitro fertilized eggs</tissue>
    </source>
</reference>
<evidence type="ECO:0000313" key="2">
    <source>
        <dbReference type="EMBL" id="BAE22605.1"/>
    </source>
</evidence>
<organism evidence="2">
    <name type="scientific">Mus musculus</name>
    <name type="common">Mouse</name>
    <dbReference type="NCBI Taxonomy" id="10090"/>
    <lineage>
        <taxon>Eukaryota</taxon>
        <taxon>Metazoa</taxon>
        <taxon>Chordata</taxon>
        <taxon>Craniata</taxon>
        <taxon>Vertebrata</taxon>
        <taxon>Euteleostomi</taxon>
        <taxon>Mammalia</taxon>
        <taxon>Eutheria</taxon>
        <taxon>Euarchontoglires</taxon>
        <taxon>Glires</taxon>
        <taxon>Rodentia</taxon>
        <taxon>Myomorpha</taxon>
        <taxon>Muroidea</taxon>
        <taxon>Muridae</taxon>
        <taxon>Murinae</taxon>
        <taxon>Mus</taxon>
        <taxon>Mus</taxon>
    </lineage>
</organism>
<reference evidence="2" key="2">
    <citation type="journal article" date="2000" name="Genome Res.">
        <title>Normalization and subtraction of cap-trapper-selected cDNAs to prepare full-length cDNA libraries for rapid discovery of new genes.</title>
        <authorList>
            <person name="Carninci P."/>
            <person name="Shibata Y."/>
            <person name="Hayatsu N."/>
            <person name="Sugahara Y."/>
            <person name="Shibata K."/>
            <person name="Itoh M."/>
            <person name="Konno H."/>
            <person name="Okazaki Y."/>
            <person name="Muramatsu M."/>
            <person name="Hayashizaki Y."/>
        </authorList>
    </citation>
    <scope>NUCLEOTIDE SEQUENCE</scope>
    <source>
        <strain evidence="2">C57BL/6J</strain>
        <tissue evidence="2">In vitro fertilized eggs</tissue>
    </source>
</reference>
<reference evidence="2" key="7">
    <citation type="journal article" date="2005" name="Science">
        <title>The Transcriptional Landscape of the Mammalian Genome.</title>
        <authorList>
            <consortium name="The FANTOM Consortium"/>
            <consortium name="Riken Genome Exploration Research Group and Genome Science Group (Genome Network Project Core Group)"/>
        </authorList>
    </citation>
    <scope>NUCLEOTIDE SEQUENCE</scope>
    <source>
        <strain evidence="2">C57BL/6J</strain>
        <tissue evidence="2">In vitro fertilized eggs</tissue>
    </source>
</reference>
<dbReference type="AlphaFoldDB" id="Q3UXF8"/>
<reference evidence="2" key="3">
    <citation type="journal article" date="2000" name="Genome Res.">
        <title>RIKEN integrated sequence analysis (RISA) system--384-format sequencing pipeline with 384 multicapillary sequencer.</title>
        <authorList>
            <person name="Shibata K."/>
            <person name="Itoh M."/>
            <person name="Aizawa K."/>
            <person name="Nagaoka S."/>
            <person name="Sasaki N."/>
            <person name="Carninci P."/>
            <person name="Konno H."/>
            <person name="Akiyama J."/>
            <person name="Nishi K."/>
            <person name="Kitsunai T."/>
            <person name="Tashiro H."/>
            <person name="Itoh M."/>
            <person name="Sumi N."/>
            <person name="Ishii Y."/>
            <person name="Nakamura S."/>
            <person name="Hazama M."/>
            <person name="Nishine T."/>
            <person name="Harada A."/>
            <person name="Yamamoto R."/>
            <person name="Matsumoto H."/>
            <person name="Sakaguchi S."/>
            <person name="Ikegami T."/>
            <person name="Kashiwagi K."/>
            <person name="Fujiwake S."/>
            <person name="Inoue K."/>
            <person name="Togawa Y."/>
            <person name="Izawa M."/>
            <person name="Ohara E."/>
            <person name="Watahiki M."/>
            <person name="Yoneda Y."/>
            <person name="Ishikawa T."/>
            <person name="Ozawa K."/>
            <person name="Tanaka T."/>
            <person name="Matsuura S."/>
            <person name="Kawai J."/>
            <person name="Okazaki Y."/>
            <person name="Muramatsu M."/>
            <person name="Inoue Y."/>
            <person name="Kira A."/>
            <person name="Hayashizaki Y."/>
        </authorList>
    </citation>
    <scope>NUCLEOTIDE SEQUENCE</scope>
    <source>
        <strain evidence="2">C57BL/6J</strain>
        <tissue evidence="2">In vitro fertilized eggs</tissue>
    </source>
</reference>
<gene>
    <name evidence="3" type="primary">Kics2</name>
    <name evidence="3" type="synonym">BC048403</name>
</gene>
<evidence type="ECO:0000256" key="1">
    <source>
        <dbReference type="SAM" id="MobiDB-lite"/>
    </source>
</evidence>
<evidence type="ECO:0000313" key="3">
    <source>
        <dbReference type="MGI" id="MGI:2670984"/>
    </source>
</evidence>
<dbReference type="MGI" id="MGI:2670984">
    <property type="gene designation" value="Kics2"/>
</dbReference>